<dbReference type="InParanoid" id="A8NK46"/>
<dbReference type="HAMAP" id="MF_00531">
    <property type="entry name" value="Ribosomal_uS19"/>
    <property type="match status" value="1"/>
</dbReference>
<dbReference type="Pfam" id="PF00203">
    <property type="entry name" value="Ribosomal_S19"/>
    <property type="match status" value="1"/>
</dbReference>
<dbReference type="RefSeq" id="XP_001834349.1">
    <property type="nucleotide sequence ID" value="XM_001834297.1"/>
</dbReference>
<evidence type="ECO:0000313" key="7">
    <source>
        <dbReference type="Proteomes" id="UP000001861"/>
    </source>
</evidence>
<dbReference type="PANTHER" id="PTHR11880">
    <property type="entry name" value="RIBOSOMAL PROTEIN S19P FAMILY MEMBER"/>
    <property type="match status" value="1"/>
</dbReference>
<protein>
    <recommendedName>
        <fullName evidence="4">Small ribosomal subunit protein uS19m</fullName>
    </recommendedName>
</protein>
<evidence type="ECO:0000256" key="4">
    <source>
        <dbReference type="ARBA" id="ARBA00044183"/>
    </source>
</evidence>
<sequence>MRPTQILQKGRSAWKGPYFVSFPNLKEAITNHTTINTTARSCTILPNFVGVRFGVHNGKEYVPVLVTQDMVGHKLGEFAHTRKRFTFRQTKRS</sequence>
<dbReference type="PRINTS" id="PR00975">
    <property type="entry name" value="RIBOSOMALS19"/>
</dbReference>
<dbReference type="FunCoup" id="A8NK46">
    <property type="interactions" value="36"/>
</dbReference>
<dbReference type="PIRSF" id="PIRSF002144">
    <property type="entry name" value="Ribosomal_S19"/>
    <property type="match status" value="1"/>
</dbReference>
<dbReference type="EMBL" id="AACS02000010">
    <property type="protein sequence ID" value="EAU87326.1"/>
    <property type="molecule type" value="Genomic_DNA"/>
</dbReference>
<keyword evidence="7" id="KW-1185">Reference proteome</keyword>
<comment type="similarity">
    <text evidence="1 5">Belongs to the universal ribosomal protein uS19 family.</text>
</comment>
<comment type="caution">
    <text evidence="6">The sequence shown here is derived from an EMBL/GenBank/DDBJ whole genome shotgun (WGS) entry which is preliminary data.</text>
</comment>
<dbReference type="KEGG" id="cci:CC1G_02085"/>
<name>A8NK46_COPC7</name>
<proteinExistence type="inferred from homology"/>
<dbReference type="PANTHER" id="PTHR11880:SF8">
    <property type="entry name" value="SMALL RIBOSOMAL SUBUNIT PROTEIN US19M"/>
    <property type="match status" value="1"/>
</dbReference>
<dbReference type="InterPro" id="IPR002222">
    <property type="entry name" value="Ribosomal_uS19"/>
</dbReference>
<dbReference type="SUPFAM" id="SSF54570">
    <property type="entry name" value="Ribosomal protein S19"/>
    <property type="match status" value="1"/>
</dbReference>
<evidence type="ECO:0000256" key="1">
    <source>
        <dbReference type="ARBA" id="ARBA00007345"/>
    </source>
</evidence>
<dbReference type="VEuPathDB" id="FungiDB:CC1G_02085"/>
<gene>
    <name evidence="6" type="ORF">CC1G_02085</name>
</gene>
<dbReference type="Proteomes" id="UP000001861">
    <property type="component" value="Unassembled WGS sequence"/>
</dbReference>
<evidence type="ECO:0000256" key="2">
    <source>
        <dbReference type="ARBA" id="ARBA00022980"/>
    </source>
</evidence>
<dbReference type="eggNOG" id="KOG0899">
    <property type="taxonomic scope" value="Eukaryota"/>
</dbReference>
<dbReference type="GO" id="GO:0006412">
    <property type="term" value="P:translation"/>
    <property type="evidence" value="ECO:0007669"/>
    <property type="project" value="InterPro"/>
</dbReference>
<evidence type="ECO:0000256" key="3">
    <source>
        <dbReference type="ARBA" id="ARBA00023274"/>
    </source>
</evidence>
<dbReference type="FunFam" id="3.30.860.10:FF:000001">
    <property type="entry name" value="30S ribosomal protein S19"/>
    <property type="match status" value="1"/>
</dbReference>
<accession>A8NK46</accession>
<dbReference type="OrthoDB" id="2043at2759"/>
<dbReference type="GO" id="GO:0003723">
    <property type="term" value="F:RNA binding"/>
    <property type="evidence" value="ECO:0007669"/>
    <property type="project" value="InterPro"/>
</dbReference>
<reference evidence="6 7" key="1">
    <citation type="journal article" date="2010" name="Proc. Natl. Acad. Sci. U.S.A.">
        <title>Insights into evolution of multicellular fungi from the assembled chromosomes of the mushroom Coprinopsis cinerea (Coprinus cinereus).</title>
        <authorList>
            <person name="Stajich J.E."/>
            <person name="Wilke S.K."/>
            <person name="Ahren D."/>
            <person name="Au C.H."/>
            <person name="Birren B.W."/>
            <person name="Borodovsky M."/>
            <person name="Burns C."/>
            <person name="Canback B."/>
            <person name="Casselton L.A."/>
            <person name="Cheng C.K."/>
            <person name="Deng J."/>
            <person name="Dietrich F.S."/>
            <person name="Fargo D.C."/>
            <person name="Farman M.L."/>
            <person name="Gathman A.C."/>
            <person name="Goldberg J."/>
            <person name="Guigo R."/>
            <person name="Hoegger P.J."/>
            <person name="Hooker J.B."/>
            <person name="Huggins A."/>
            <person name="James T.Y."/>
            <person name="Kamada T."/>
            <person name="Kilaru S."/>
            <person name="Kodira C."/>
            <person name="Kues U."/>
            <person name="Kupfer D."/>
            <person name="Kwan H.S."/>
            <person name="Lomsadze A."/>
            <person name="Li W."/>
            <person name="Lilly W.W."/>
            <person name="Ma L.J."/>
            <person name="Mackey A.J."/>
            <person name="Manning G."/>
            <person name="Martin F."/>
            <person name="Muraguchi H."/>
            <person name="Natvig D.O."/>
            <person name="Palmerini H."/>
            <person name="Ramesh M.A."/>
            <person name="Rehmeyer C.J."/>
            <person name="Roe B.A."/>
            <person name="Shenoy N."/>
            <person name="Stanke M."/>
            <person name="Ter-Hovhannisyan V."/>
            <person name="Tunlid A."/>
            <person name="Velagapudi R."/>
            <person name="Vision T.J."/>
            <person name="Zeng Q."/>
            <person name="Zolan M.E."/>
            <person name="Pukkila P.J."/>
        </authorList>
    </citation>
    <scope>NUCLEOTIDE SEQUENCE [LARGE SCALE GENOMIC DNA]</scope>
    <source>
        <strain evidence="7">Okayama-7 / 130 / ATCC MYA-4618 / FGSC 9003</strain>
    </source>
</reference>
<dbReference type="GO" id="GO:0005763">
    <property type="term" value="C:mitochondrial small ribosomal subunit"/>
    <property type="evidence" value="ECO:0007669"/>
    <property type="project" value="TreeGrafter"/>
</dbReference>
<dbReference type="GO" id="GO:0003735">
    <property type="term" value="F:structural constituent of ribosome"/>
    <property type="evidence" value="ECO:0007669"/>
    <property type="project" value="InterPro"/>
</dbReference>
<dbReference type="OMA" id="EYVAFEV"/>
<dbReference type="InterPro" id="IPR023575">
    <property type="entry name" value="Ribosomal_uS19_SF"/>
</dbReference>
<dbReference type="InterPro" id="IPR020934">
    <property type="entry name" value="Ribosomal_uS19_CS"/>
</dbReference>
<keyword evidence="3 5" id="KW-0687">Ribonucleoprotein</keyword>
<evidence type="ECO:0000313" key="6">
    <source>
        <dbReference type="EMBL" id="EAU87326.1"/>
    </source>
</evidence>
<evidence type="ECO:0000256" key="5">
    <source>
        <dbReference type="RuleBase" id="RU003485"/>
    </source>
</evidence>
<dbReference type="STRING" id="240176.A8NK46"/>
<dbReference type="GeneID" id="6010863"/>
<dbReference type="Gene3D" id="3.30.860.10">
    <property type="entry name" value="30s Ribosomal Protein S19, Chain A"/>
    <property type="match status" value="1"/>
</dbReference>
<dbReference type="AlphaFoldDB" id="A8NK46"/>
<dbReference type="GO" id="GO:0000028">
    <property type="term" value="P:ribosomal small subunit assembly"/>
    <property type="evidence" value="ECO:0007669"/>
    <property type="project" value="TreeGrafter"/>
</dbReference>
<dbReference type="PROSITE" id="PS00323">
    <property type="entry name" value="RIBOSOMAL_S19"/>
    <property type="match status" value="1"/>
</dbReference>
<organism evidence="6 7">
    <name type="scientific">Coprinopsis cinerea (strain Okayama-7 / 130 / ATCC MYA-4618 / FGSC 9003)</name>
    <name type="common">Inky cap fungus</name>
    <name type="synonym">Hormographiella aspergillata</name>
    <dbReference type="NCBI Taxonomy" id="240176"/>
    <lineage>
        <taxon>Eukaryota</taxon>
        <taxon>Fungi</taxon>
        <taxon>Dikarya</taxon>
        <taxon>Basidiomycota</taxon>
        <taxon>Agaricomycotina</taxon>
        <taxon>Agaricomycetes</taxon>
        <taxon>Agaricomycetidae</taxon>
        <taxon>Agaricales</taxon>
        <taxon>Agaricineae</taxon>
        <taxon>Psathyrellaceae</taxon>
        <taxon>Coprinopsis</taxon>
    </lineage>
</organism>
<keyword evidence="2 5" id="KW-0689">Ribosomal protein</keyword>